<feature type="chain" id="PRO_5005115313" description="UDP-glucuronosyltransferase" evidence="7">
    <location>
        <begin position="18"/>
        <end position="533"/>
    </location>
</feature>
<proteinExistence type="inferred from homology"/>
<dbReference type="PROSITE" id="PS00375">
    <property type="entry name" value="UDPGT"/>
    <property type="match status" value="1"/>
</dbReference>
<reference evidence="8 9" key="1">
    <citation type="submission" date="2013-11" db="EMBL/GenBank/DDBJ databases">
        <title>Draft genome of the bovine lungworm Dictyocaulus viviparus.</title>
        <authorList>
            <person name="Mitreva M."/>
        </authorList>
    </citation>
    <scope>NUCLEOTIDE SEQUENCE [LARGE SCALE GENOMIC DNA]</scope>
    <source>
        <strain evidence="8 9">HannoverDv2000</strain>
    </source>
</reference>
<evidence type="ECO:0000256" key="5">
    <source>
        <dbReference type="ARBA" id="ARBA00047475"/>
    </source>
</evidence>
<dbReference type="GO" id="GO:0015020">
    <property type="term" value="F:glucuronosyltransferase activity"/>
    <property type="evidence" value="ECO:0007669"/>
    <property type="project" value="UniProtKB-EC"/>
</dbReference>
<keyword evidence="3 6" id="KW-0808">Transferase</keyword>
<evidence type="ECO:0000313" key="9">
    <source>
        <dbReference type="Proteomes" id="UP000053766"/>
    </source>
</evidence>
<evidence type="ECO:0000256" key="6">
    <source>
        <dbReference type="RuleBase" id="RU003718"/>
    </source>
</evidence>
<evidence type="ECO:0000256" key="4">
    <source>
        <dbReference type="ARBA" id="ARBA00022729"/>
    </source>
</evidence>
<dbReference type="Gene3D" id="3.40.50.2000">
    <property type="entry name" value="Glycogen Phosphorylase B"/>
    <property type="match status" value="1"/>
</dbReference>
<dbReference type="InterPro" id="IPR050271">
    <property type="entry name" value="UDP-glycosyltransferase"/>
</dbReference>
<dbReference type="CDD" id="cd03784">
    <property type="entry name" value="GT1_Gtf-like"/>
    <property type="match status" value="1"/>
</dbReference>
<evidence type="ECO:0000256" key="7">
    <source>
        <dbReference type="RuleBase" id="RU362059"/>
    </source>
</evidence>
<dbReference type="GO" id="GO:0016020">
    <property type="term" value="C:membrane"/>
    <property type="evidence" value="ECO:0007669"/>
    <property type="project" value="UniProtKB-SubCell"/>
</dbReference>
<reference evidence="9" key="2">
    <citation type="journal article" date="2016" name="Sci. Rep.">
        <title>Dictyocaulus viviparus genome, variome and transcriptome elucidate lungworm biology and support future intervention.</title>
        <authorList>
            <person name="McNulty S.N."/>
            <person name="Strube C."/>
            <person name="Rosa B.A."/>
            <person name="Martin J.C."/>
            <person name="Tyagi R."/>
            <person name="Choi Y.J."/>
            <person name="Wang Q."/>
            <person name="Hallsworth Pepin K."/>
            <person name="Zhang X."/>
            <person name="Ozersky P."/>
            <person name="Wilson R.K."/>
            <person name="Sternberg P.W."/>
            <person name="Gasser R.B."/>
            <person name="Mitreva M."/>
        </authorList>
    </citation>
    <scope>NUCLEOTIDE SEQUENCE [LARGE SCALE GENOMIC DNA]</scope>
    <source>
        <strain evidence="9">HannoverDv2000</strain>
    </source>
</reference>
<dbReference type="AlphaFoldDB" id="A0A0D8XRK1"/>
<dbReference type="PANTHER" id="PTHR48043:SF145">
    <property type="entry name" value="FI06409P-RELATED"/>
    <property type="match status" value="1"/>
</dbReference>
<dbReference type="InterPro" id="IPR002213">
    <property type="entry name" value="UDP_glucos_trans"/>
</dbReference>
<accession>A0A0D8XRK1</accession>
<evidence type="ECO:0000256" key="2">
    <source>
        <dbReference type="ARBA" id="ARBA00022676"/>
    </source>
</evidence>
<dbReference type="Proteomes" id="UP000053766">
    <property type="component" value="Unassembled WGS sequence"/>
</dbReference>
<dbReference type="InterPro" id="IPR035595">
    <property type="entry name" value="UDP_glycos_trans_CS"/>
</dbReference>
<dbReference type="EC" id="2.4.1.17" evidence="7"/>
<keyword evidence="4 7" id="KW-0732">Signal</keyword>
<dbReference type="Pfam" id="PF00201">
    <property type="entry name" value="UDPGT"/>
    <property type="match status" value="1"/>
</dbReference>
<evidence type="ECO:0000256" key="3">
    <source>
        <dbReference type="ARBA" id="ARBA00022679"/>
    </source>
</evidence>
<keyword evidence="7" id="KW-0472">Membrane</keyword>
<dbReference type="FunFam" id="3.40.50.2000:FF:000021">
    <property type="entry name" value="UDP-glucuronosyltransferase"/>
    <property type="match status" value="1"/>
</dbReference>
<comment type="subcellular location">
    <subcellularLocation>
        <location evidence="7">Membrane</location>
        <topology evidence="7">Single-pass membrane protein</topology>
    </subcellularLocation>
</comment>
<gene>
    <name evidence="8" type="ORF">DICVIV_08929</name>
</gene>
<organism evidence="8 9">
    <name type="scientific">Dictyocaulus viviparus</name>
    <name type="common">Bovine lungworm</name>
    <dbReference type="NCBI Taxonomy" id="29172"/>
    <lineage>
        <taxon>Eukaryota</taxon>
        <taxon>Metazoa</taxon>
        <taxon>Ecdysozoa</taxon>
        <taxon>Nematoda</taxon>
        <taxon>Chromadorea</taxon>
        <taxon>Rhabditida</taxon>
        <taxon>Rhabditina</taxon>
        <taxon>Rhabditomorpha</taxon>
        <taxon>Strongyloidea</taxon>
        <taxon>Metastrongylidae</taxon>
        <taxon>Dictyocaulus</taxon>
    </lineage>
</organism>
<dbReference type="EMBL" id="KN716432">
    <property type="protein sequence ID" value="KJH45031.1"/>
    <property type="molecule type" value="Genomic_DNA"/>
</dbReference>
<feature type="signal peptide" evidence="7">
    <location>
        <begin position="1"/>
        <end position="17"/>
    </location>
</feature>
<sequence>MLLLLYSFLLLLQPLESSKSFKIVLFVPDIANSQVLFNTRVAETLSRAGHDVTMLMISSLDDLKSNDVKIMQNIKVHRINASYGLTKEEINEQEGGYMYQDVSILSSRFRQHMNTVTSLLVNTCQVLEDKEFLEWLQNQHFDLAFAHMYDVCPIGLIHYAKIPSWIWLNSGTLMDFVAHYMGVPKIPSYVSPILMESSDEMNFIERIKSFIGHILSVVIWRRVFPDRETAYFRELIDPSFPDIVDIAKQCPLVMVNSNELYELPRPTLSKIVNIGGLGMEMKDVKPLPDELQRIANDSSGLVVFSFGSVAPSHKMPLTWKNAFLDAFKRFPKYHFIMRYEGTDLFDKLPANVHILKWLPQTDLLAHKKTKAFISHGGYNSVQEAIIAGVPMITIPLFGDQPKNAKVAEKHKFTVNLRKSDINADNIVNALNKLLNDESYSQNVKRLSRMVEKKPVKAEHLLVSWAEFVAEFKTLKNLVPAGNELNFIQYHSLDVIAFLLIIITLIVYISSKFLIYTFNKVYYLAISFKKQKKA</sequence>
<dbReference type="OrthoDB" id="5835829at2759"/>
<protein>
    <recommendedName>
        <fullName evidence="7">UDP-glucuronosyltransferase</fullName>
        <ecNumber evidence="7">2.4.1.17</ecNumber>
    </recommendedName>
</protein>
<dbReference type="STRING" id="29172.A0A0D8XRK1"/>
<name>A0A0D8XRK1_DICVI</name>
<keyword evidence="9" id="KW-1185">Reference proteome</keyword>
<keyword evidence="2 6" id="KW-0328">Glycosyltransferase</keyword>
<evidence type="ECO:0000256" key="1">
    <source>
        <dbReference type="ARBA" id="ARBA00009995"/>
    </source>
</evidence>
<dbReference type="PANTHER" id="PTHR48043">
    <property type="entry name" value="EG:EG0003.4 PROTEIN-RELATED"/>
    <property type="match status" value="1"/>
</dbReference>
<feature type="transmembrane region" description="Helical" evidence="7">
    <location>
        <begin position="494"/>
        <end position="514"/>
    </location>
</feature>
<keyword evidence="7" id="KW-1133">Transmembrane helix</keyword>
<evidence type="ECO:0000313" key="8">
    <source>
        <dbReference type="EMBL" id="KJH45031.1"/>
    </source>
</evidence>
<dbReference type="SUPFAM" id="SSF53756">
    <property type="entry name" value="UDP-Glycosyltransferase/glycogen phosphorylase"/>
    <property type="match status" value="1"/>
</dbReference>
<comment type="catalytic activity">
    <reaction evidence="5 7">
        <text>glucuronate acceptor + UDP-alpha-D-glucuronate = acceptor beta-D-glucuronoside + UDP + H(+)</text>
        <dbReference type="Rhea" id="RHEA:21032"/>
        <dbReference type="ChEBI" id="CHEBI:15378"/>
        <dbReference type="ChEBI" id="CHEBI:58052"/>
        <dbReference type="ChEBI" id="CHEBI:58223"/>
        <dbReference type="ChEBI" id="CHEBI:132367"/>
        <dbReference type="ChEBI" id="CHEBI:132368"/>
        <dbReference type="EC" id="2.4.1.17"/>
    </reaction>
</comment>
<keyword evidence="7" id="KW-0812">Transmembrane</keyword>
<comment type="similarity">
    <text evidence="1 6">Belongs to the UDP-glycosyltransferase family.</text>
</comment>